<dbReference type="EMBL" id="JH930474">
    <property type="protein sequence ID" value="EKM53445.1"/>
    <property type="molecule type" value="Genomic_DNA"/>
</dbReference>
<dbReference type="InParanoid" id="K5W2U3"/>
<organism evidence="1 2">
    <name type="scientific">Phanerochaete carnosa (strain HHB-10118-sp)</name>
    <name type="common">White-rot fungus</name>
    <name type="synonym">Peniophora carnosa</name>
    <dbReference type="NCBI Taxonomy" id="650164"/>
    <lineage>
        <taxon>Eukaryota</taxon>
        <taxon>Fungi</taxon>
        <taxon>Dikarya</taxon>
        <taxon>Basidiomycota</taxon>
        <taxon>Agaricomycotina</taxon>
        <taxon>Agaricomycetes</taxon>
        <taxon>Polyporales</taxon>
        <taxon>Phanerochaetaceae</taxon>
        <taxon>Phanerochaete</taxon>
    </lineage>
</organism>
<accession>K5W2U3</accession>
<reference evidence="1 2" key="1">
    <citation type="journal article" date="2012" name="BMC Genomics">
        <title>Comparative genomics of the white-rot fungi, Phanerochaete carnosa and P. chrysosporium, to elucidate the genetic basis of the distinct wood types they colonize.</title>
        <authorList>
            <person name="Suzuki H."/>
            <person name="MacDonald J."/>
            <person name="Syed K."/>
            <person name="Salamov A."/>
            <person name="Hori C."/>
            <person name="Aerts A."/>
            <person name="Henrissat B."/>
            <person name="Wiebenga A."/>
            <person name="vanKuyk P.A."/>
            <person name="Barry K."/>
            <person name="Lindquist E."/>
            <person name="LaButti K."/>
            <person name="Lapidus A."/>
            <person name="Lucas S."/>
            <person name="Coutinho P."/>
            <person name="Gong Y."/>
            <person name="Samejima M."/>
            <person name="Mahadevan R."/>
            <person name="Abou-Zaid M."/>
            <person name="de Vries R.P."/>
            <person name="Igarashi K."/>
            <person name="Yadav J.S."/>
            <person name="Grigoriev I.V."/>
            <person name="Master E.R."/>
        </authorList>
    </citation>
    <scope>NUCLEOTIDE SEQUENCE [LARGE SCALE GENOMIC DNA]</scope>
    <source>
        <strain evidence="1 2">HHB-10118-sp</strain>
    </source>
</reference>
<evidence type="ECO:0000313" key="1">
    <source>
        <dbReference type="EMBL" id="EKM53445.1"/>
    </source>
</evidence>
<dbReference type="RefSeq" id="XP_007398137.1">
    <property type="nucleotide sequence ID" value="XM_007398075.1"/>
</dbReference>
<dbReference type="KEGG" id="pco:PHACADRAFT_259834"/>
<dbReference type="GeneID" id="18917546"/>
<dbReference type="Proteomes" id="UP000008370">
    <property type="component" value="Unassembled WGS sequence"/>
</dbReference>
<keyword evidence="2" id="KW-1185">Reference proteome</keyword>
<name>K5W2U3_PHACS</name>
<dbReference type="HOGENOM" id="CLU_2455474_0_0_1"/>
<proteinExistence type="predicted"/>
<protein>
    <submittedName>
        <fullName evidence="1">Uncharacterized protein</fullName>
    </submittedName>
</protein>
<sequence length="89" mass="9605">MSASARRDLVEELRALAATCLNPLLEYQCLSTAPTALDDKLIVMMRGKQTACLLAFVSAVYLQVSLREGAPTSTILHTGLTCIAPALRR</sequence>
<dbReference type="STRING" id="650164.K5W2U3"/>
<dbReference type="AlphaFoldDB" id="K5W2U3"/>
<dbReference type="OrthoDB" id="4841025at2759"/>
<gene>
    <name evidence="1" type="ORF">PHACADRAFT_259834</name>
</gene>
<evidence type="ECO:0000313" key="2">
    <source>
        <dbReference type="Proteomes" id="UP000008370"/>
    </source>
</evidence>